<feature type="compositionally biased region" description="Polar residues" evidence="5">
    <location>
        <begin position="1877"/>
        <end position="1887"/>
    </location>
</feature>
<evidence type="ECO:0000313" key="8">
    <source>
        <dbReference type="Proteomes" id="UP001358614"/>
    </source>
</evidence>
<feature type="region of interest" description="Disordered" evidence="5">
    <location>
        <begin position="1042"/>
        <end position="1548"/>
    </location>
</feature>
<evidence type="ECO:0000256" key="5">
    <source>
        <dbReference type="SAM" id="MobiDB-lite"/>
    </source>
</evidence>
<feature type="region of interest" description="Disordered" evidence="5">
    <location>
        <begin position="1588"/>
        <end position="1651"/>
    </location>
</feature>
<feature type="region of interest" description="Disordered" evidence="5">
    <location>
        <begin position="1957"/>
        <end position="2011"/>
    </location>
</feature>
<feature type="compositionally biased region" description="Pro residues" evidence="5">
    <location>
        <begin position="1615"/>
        <end position="1624"/>
    </location>
</feature>
<feature type="compositionally biased region" description="Low complexity" evidence="5">
    <location>
        <begin position="1588"/>
        <end position="1599"/>
    </location>
</feature>
<feature type="region of interest" description="Disordered" evidence="5">
    <location>
        <begin position="1854"/>
        <end position="1887"/>
    </location>
</feature>
<evidence type="ECO:0000256" key="4">
    <source>
        <dbReference type="SAM" id="Coils"/>
    </source>
</evidence>
<evidence type="ECO:0000313" key="7">
    <source>
        <dbReference type="EMBL" id="WWD08127.1"/>
    </source>
</evidence>
<feature type="region of interest" description="Disordered" evidence="5">
    <location>
        <begin position="747"/>
        <end position="924"/>
    </location>
</feature>
<dbReference type="Pfam" id="PF16755">
    <property type="entry name" value="Beta-prop_NUP159_NUP214"/>
    <property type="match status" value="1"/>
</dbReference>
<reference evidence="7 8" key="1">
    <citation type="submission" date="2024-01" db="EMBL/GenBank/DDBJ databases">
        <title>Comparative genomics of Cryptococcus and Kwoniella reveals pathogenesis evolution and contrasting modes of karyotype evolution via chromosome fusion or intercentromeric recombination.</title>
        <authorList>
            <person name="Coelho M.A."/>
            <person name="David-Palma M."/>
            <person name="Shea T."/>
            <person name="Bowers K."/>
            <person name="McGinley-Smith S."/>
            <person name="Mohammad A.W."/>
            <person name="Gnirke A."/>
            <person name="Yurkov A.M."/>
            <person name="Nowrousian M."/>
            <person name="Sun S."/>
            <person name="Cuomo C.A."/>
            <person name="Heitman J."/>
        </authorList>
    </citation>
    <scope>NUCLEOTIDE SEQUENCE [LARGE SCALE GENOMIC DNA]</scope>
    <source>
        <strain evidence="7 8">PYCC6329</strain>
    </source>
</reference>
<feature type="compositionally biased region" description="Low complexity" evidence="5">
    <location>
        <begin position="1407"/>
        <end position="1422"/>
    </location>
</feature>
<dbReference type="RefSeq" id="XP_066086094.1">
    <property type="nucleotide sequence ID" value="XM_066229997.1"/>
</dbReference>
<evidence type="ECO:0000259" key="6">
    <source>
        <dbReference type="Pfam" id="PF16755"/>
    </source>
</evidence>
<dbReference type="InterPro" id="IPR015943">
    <property type="entry name" value="WD40/YVTN_repeat-like_dom_sf"/>
</dbReference>
<dbReference type="KEGG" id="ker:91105039"/>
<sequence length="2104" mass="216361">MFVNGGNAFGALAMDDDQPLAGPSTQVIEGEELDVDWIQLVRTNHDVDVRVSDKVELEGLPAECNLMVVSNLWDLLIAGGNNDIRIHRLSQFHKVLEGAAKDASPTSDAIQTIPLPARPVWMRLAMNEERLVVATASGTGIHIFKLNEVLSGNTSPYHSFTTDIPSPLLDVLPNPAPSPSDQHSRLVILLANEGLVIADIEDRRLSAPLPGPFTCASWSAKGKQIAVGTPSGKLAQYTPEGTAKAEIPSPPDLESYYPVFVQWLENDLFFVSYAQEGAQPDDPVETYIIHRNKSEFTFTKFFDPLNSMGLASRASLYRHFAGLKTWGEKTKHLALIVSGASSEIGVLHGNAASEKELPKWEVLLLEETARGVLPAAKAGVRDDASVLALALDLTSTHVIRRGIVGGIELPDLPPQPRLLAYTQEGTIIPFDVRYPDAGPYPGMISPSDITTSSSSSTSSATQPAPSNQVPISSSATSPAPAPSTGSAVGSSGFGQTLNSSASAFGSSAFGLTSTPAFGPSSKPAAFGASAFGQTTISSASGTSAAGSAFGSSSKPGAFSGFGQSSTPSGFGQSAFGQSSKPAAFGSSSTPTAFGASTTPDSTPAKPAAFGSTSTPVPAFGSSSTPTAFGSSAFGSTSTPGSAFGQSAFGQSSKPSASSPSAFGSSAFGSTATSSSSNVGFGAFGSTSKPSGTSFGFGGSAFGQAAKPDETKDKTASPFGSGGSAFGSTSAFGTGGGSAFGASSAFGQSAFGSKQTPSPSSEAPKPTFAGFGPQAAAQDKPASSTSAFSGFGPKADGANKPGSAFEVFGQQSTSSPATEPPKSAFAGFGSTSSQTSAFGGFGQKIASSPAPETSNNPETDDFGLGVFASALDKTTDPAGVPGLADSPPGSPVLGTDKKPAGLDDETPPNSPPPKVGVPKATATASSSSSFIKPATAFGGAPSVGSFGQTSTKSSTPAFGSGSTPAAFATPPSSFPSAFGSTAFGKPSTIGSSSPSAFGSSGFGQSSVPVGFGKSSVPASTKPIGNINGGFGAFGVKSDGEKKSTGFGGFASNGTSVFGGDADKDKKPNAFAGFGGSGTSIFGSATDKKEETASASPEKPVTTSAFSFGAKPATTTPQKEATTDPALPTPAEQEEVQGYDVPASSEESKQESTTPAATPERKPPADQSTTPDSTPSKPTEPFSSTTPIDEAAEPVEPPAPEEDEEQVYHVEAGAAFLDDGHATDEEYQDEYEGEGDNEDYEDYGEYDEEEYDEEEEDEEEIPLGSGRRRSSSIPPDMSPIKEEVSDELASEEDEGEAEEEEHEEEASKVESEVSTTRSLTKSPPTWFAKPFKTEKPETTDNEPISPTPGSEGASLFARLSPAPLTSPKEEKKDPVLPSTTPAQPKLPSAFSFKHASKTSSPLAGPPENASTTPESSPAKPPAASGLFGGKPAEQSNKPEDKPATSAFGLFGTKPTGDNKDLSAAPPAFSGFGNFGSKPTETKIEEAKPSSNSGFNLFGSTPSVEQKGQDKASASTPNGTFNFFGTKDAEVPKPASPAPSSASGGFSLFGNKPAESVKAEAPPSIFGAAKTIPAIPAEASKPAFGLGLGKPGAPATPSASPAVTIDKSQPLFGKPVPAASPTPPAAPAVPAKFTLPTRETLAPSPPRPDDGSKSMGAIVEKIILALGDDLDNLKAVLDANAKFHKSFNATGLPPLTADNLSSHDIIAFSSISQLTNIVEDLRKELADLRNEDNGTELKLAELQSRMLKTDMKTGQADKFLKARQDPSFAKVMQIKDLSPEQAASQTRLRKAMQVAETKVEELEASIAGLKRRAELREQGRSNTQQPALERVQRSVRNIDAAIRDRQQTIDDLARRIGGVRLSSPSRSGSPAPSSLRNTPKKTTIVHSSATARSISFEPTKEILKEVDSALNGDRNSRLLGRLEKIKFAKLTKLKDQTNGDKKPIMIDALPLPGHLPPSFLNSIKSPSQPTTTKVEPASTQISDSPALPSTPSVPANTNDTTATPSPSSTFGGIKFNLDPGNISDLAKSAGGISTHRGSGGGSTRSHTSAAKYVPHQSPGTGTAASPVGGSGIFDFKGNGMDGEEKDKEKEGKSKPSGFFSFSGFGAK</sequence>
<keyword evidence="8" id="KW-1185">Reference proteome</keyword>
<feature type="compositionally biased region" description="Low complexity" evidence="5">
    <location>
        <begin position="915"/>
        <end position="924"/>
    </location>
</feature>
<feature type="compositionally biased region" description="Polar residues" evidence="5">
    <location>
        <begin position="610"/>
        <end position="644"/>
    </location>
</feature>
<dbReference type="InterPro" id="IPR039462">
    <property type="entry name" value="Nup159/Nup146_N"/>
</dbReference>
<keyword evidence="2" id="KW-0813">Transport</keyword>
<name>A0AAX4KP30_9TREE</name>
<proteinExistence type="predicted"/>
<feature type="region of interest" description="Disordered" evidence="5">
    <location>
        <begin position="694"/>
        <end position="727"/>
    </location>
</feature>
<feature type="compositionally biased region" description="Basic and acidic residues" evidence="5">
    <location>
        <begin position="2079"/>
        <end position="2090"/>
    </location>
</feature>
<accession>A0AAX4KP30</accession>
<dbReference type="Proteomes" id="UP001358614">
    <property type="component" value="Chromosome 1"/>
</dbReference>
<feature type="compositionally biased region" description="Low complexity" evidence="5">
    <location>
        <begin position="2091"/>
        <end position="2104"/>
    </location>
</feature>
<feature type="compositionally biased region" description="Polar residues" evidence="5">
    <location>
        <begin position="1957"/>
        <end position="2007"/>
    </location>
</feature>
<feature type="region of interest" description="Disordered" evidence="5">
    <location>
        <begin position="940"/>
        <end position="965"/>
    </location>
</feature>
<feature type="coiled-coil region" evidence="4">
    <location>
        <begin position="1708"/>
        <end position="1742"/>
    </location>
</feature>
<dbReference type="Gene3D" id="2.130.10.10">
    <property type="entry name" value="YVTN repeat-like/Quinoprotein amine dehydrogenase"/>
    <property type="match status" value="1"/>
</dbReference>
<organism evidence="7 8">
    <name type="scientific">Kwoniella europaea PYCC6329</name>
    <dbReference type="NCBI Taxonomy" id="1423913"/>
    <lineage>
        <taxon>Eukaryota</taxon>
        <taxon>Fungi</taxon>
        <taxon>Dikarya</taxon>
        <taxon>Basidiomycota</taxon>
        <taxon>Agaricomycotina</taxon>
        <taxon>Tremellomycetes</taxon>
        <taxon>Tremellales</taxon>
        <taxon>Cryptococcaceae</taxon>
        <taxon>Kwoniella</taxon>
    </lineage>
</organism>
<dbReference type="GO" id="GO:0005634">
    <property type="term" value="C:nucleus"/>
    <property type="evidence" value="ECO:0007669"/>
    <property type="project" value="UniProtKB-SubCell"/>
</dbReference>
<evidence type="ECO:0000256" key="2">
    <source>
        <dbReference type="ARBA" id="ARBA00022448"/>
    </source>
</evidence>
<feature type="compositionally biased region" description="Acidic residues" evidence="5">
    <location>
        <begin position="1223"/>
        <end position="1259"/>
    </location>
</feature>
<feature type="region of interest" description="Disordered" evidence="5">
    <location>
        <begin position="441"/>
        <end position="491"/>
    </location>
</feature>
<evidence type="ECO:0000256" key="3">
    <source>
        <dbReference type="ARBA" id="ARBA00023242"/>
    </source>
</evidence>
<feature type="compositionally biased region" description="Low complexity" evidence="5">
    <location>
        <begin position="542"/>
        <end position="579"/>
    </location>
</feature>
<keyword evidence="4" id="KW-0175">Coiled coil</keyword>
<protein>
    <recommendedName>
        <fullName evidence="6">Nucleoporin Nup159/Nup146 N-terminal domain-containing protein</fullName>
    </recommendedName>
</protein>
<dbReference type="GeneID" id="91105039"/>
<feature type="compositionally biased region" description="Acidic residues" evidence="5">
    <location>
        <begin position="1282"/>
        <end position="1302"/>
    </location>
</feature>
<dbReference type="EMBL" id="CP144089">
    <property type="protein sequence ID" value="WWD08127.1"/>
    <property type="molecule type" value="Genomic_DNA"/>
</dbReference>
<feature type="compositionally biased region" description="Low complexity" evidence="5">
    <location>
        <begin position="646"/>
        <end position="676"/>
    </location>
</feature>
<dbReference type="SUPFAM" id="SSF117289">
    <property type="entry name" value="Nucleoporin domain"/>
    <property type="match status" value="1"/>
</dbReference>
<keyword evidence="3" id="KW-0539">Nucleus</keyword>
<feature type="compositionally biased region" description="Polar residues" evidence="5">
    <location>
        <begin position="1311"/>
        <end position="1321"/>
    </location>
</feature>
<feature type="region of interest" description="Disordered" evidence="5">
    <location>
        <begin position="2023"/>
        <end position="2104"/>
    </location>
</feature>
<feature type="domain" description="Nucleoporin Nup159/Nup146 N-terminal" evidence="6">
    <location>
        <begin position="63"/>
        <end position="426"/>
    </location>
</feature>
<dbReference type="PANTHER" id="PTHR48125">
    <property type="entry name" value="LP07818P1"/>
    <property type="match status" value="1"/>
</dbReference>
<gene>
    <name evidence="7" type="ORF">V865_006238</name>
</gene>
<feature type="compositionally biased region" description="Low complexity" evidence="5">
    <location>
        <begin position="1163"/>
        <end position="1179"/>
    </location>
</feature>
<comment type="subcellular location">
    <subcellularLocation>
        <location evidence="1">Nucleus</location>
    </subcellularLocation>
</comment>
<evidence type="ECO:0000256" key="1">
    <source>
        <dbReference type="ARBA" id="ARBA00004123"/>
    </source>
</evidence>
<feature type="compositionally biased region" description="Polar residues" evidence="5">
    <location>
        <begin position="585"/>
        <end position="601"/>
    </location>
</feature>
<feature type="compositionally biased region" description="Low complexity" evidence="5">
    <location>
        <begin position="1855"/>
        <end position="1873"/>
    </location>
</feature>
<feature type="compositionally biased region" description="Polar residues" evidence="5">
    <location>
        <begin position="1486"/>
        <end position="1520"/>
    </location>
</feature>
<dbReference type="PANTHER" id="PTHR48125:SF10">
    <property type="entry name" value="OS12G0136300 PROTEIN"/>
    <property type="match status" value="1"/>
</dbReference>
<feature type="compositionally biased region" description="Polar residues" evidence="5">
    <location>
        <begin position="944"/>
        <end position="956"/>
    </location>
</feature>
<feature type="compositionally biased region" description="Low complexity" evidence="5">
    <location>
        <begin position="444"/>
        <end position="490"/>
    </location>
</feature>
<feature type="coiled-coil region" evidence="4">
    <location>
        <begin position="1782"/>
        <end position="1809"/>
    </location>
</feature>
<feature type="region of interest" description="Disordered" evidence="5">
    <location>
        <begin position="542"/>
        <end position="682"/>
    </location>
</feature>